<proteinExistence type="predicted"/>
<protein>
    <submittedName>
        <fullName evidence="2">CLUMA_CG001697, isoform A</fullName>
    </submittedName>
</protein>
<sequence>MNTRASSSKSSGGPPRRSRSPLEDLIKCFCGACESFFKRKHIIQALKANEYEVLSDNELRKILKKFIEFRQGGSYIKPPIMEIVECYELSESILAMEEDLEERRADIDDLCFTEDWEDRLAAAIDDGTTDDFFNELMIECSRRLGEEPEYTMFKEELRKKLK</sequence>
<evidence type="ECO:0000313" key="2">
    <source>
        <dbReference type="EMBL" id="CRK87910.1"/>
    </source>
</evidence>
<reference evidence="2 3" key="1">
    <citation type="submission" date="2015-04" db="EMBL/GenBank/DDBJ databases">
        <authorList>
            <person name="Syromyatnikov M.Y."/>
            <person name="Popov V.N."/>
        </authorList>
    </citation>
    <scope>NUCLEOTIDE SEQUENCE [LARGE SCALE GENOMIC DNA]</scope>
</reference>
<keyword evidence="3" id="KW-1185">Reference proteome</keyword>
<evidence type="ECO:0000313" key="3">
    <source>
        <dbReference type="Proteomes" id="UP000183832"/>
    </source>
</evidence>
<name>A0A1J1HN66_9DIPT</name>
<dbReference type="AlphaFoldDB" id="A0A1J1HN66"/>
<evidence type="ECO:0000256" key="1">
    <source>
        <dbReference type="SAM" id="MobiDB-lite"/>
    </source>
</evidence>
<feature type="compositionally biased region" description="Low complexity" evidence="1">
    <location>
        <begin position="1"/>
        <end position="15"/>
    </location>
</feature>
<dbReference type="OrthoDB" id="10417549at2759"/>
<dbReference type="EMBL" id="CVRI01000006">
    <property type="protein sequence ID" value="CRK87910.1"/>
    <property type="molecule type" value="Genomic_DNA"/>
</dbReference>
<feature type="region of interest" description="Disordered" evidence="1">
    <location>
        <begin position="1"/>
        <end position="20"/>
    </location>
</feature>
<organism evidence="2 3">
    <name type="scientific">Clunio marinus</name>
    <dbReference type="NCBI Taxonomy" id="568069"/>
    <lineage>
        <taxon>Eukaryota</taxon>
        <taxon>Metazoa</taxon>
        <taxon>Ecdysozoa</taxon>
        <taxon>Arthropoda</taxon>
        <taxon>Hexapoda</taxon>
        <taxon>Insecta</taxon>
        <taxon>Pterygota</taxon>
        <taxon>Neoptera</taxon>
        <taxon>Endopterygota</taxon>
        <taxon>Diptera</taxon>
        <taxon>Nematocera</taxon>
        <taxon>Chironomoidea</taxon>
        <taxon>Chironomidae</taxon>
        <taxon>Clunio</taxon>
    </lineage>
</organism>
<dbReference type="Proteomes" id="UP000183832">
    <property type="component" value="Unassembled WGS sequence"/>
</dbReference>
<accession>A0A1J1HN66</accession>
<gene>
    <name evidence="2" type="ORF">CLUMA_CG001697</name>
</gene>